<dbReference type="Pfam" id="PF05938">
    <property type="entry name" value="Self-incomp_S1"/>
    <property type="match status" value="1"/>
</dbReference>
<reference evidence="7" key="1">
    <citation type="submission" date="2023-04" db="EMBL/GenBank/DDBJ databases">
        <authorList>
            <person name="Vijverberg K."/>
            <person name="Xiong W."/>
            <person name="Schranz E."/>
        </authorList>
    </citation>
    <scope>NUCLEOTIDE SEQUENCE</scope>
</reference>
<evidence type="ECO:0000256" key="6">
    <source>
        <dbReference type="RuleBase" id="RU367044"/>
    </source>
</evidence>
<evidence type="ECO:0000256" key="1">
    <source>
        <dbReference type="ARBA" id="ARBA00004613"/>
    </source>
</evidence>
<dbReference type="Proteomes" id="UP001177003">
    <property type="component" value="Chromosome 2"/>
</dbReference>
<evidence type="ECO:0000313" key="8">
    <source>
        <dbReference type="Proteomes" id="UP001177003"/>
    </source>
</evidence>
<dbReference type="EMBL" id="OX465078">
    <property type="protein sequence ID" value="CAI9273911.1"/>
    <property type="molecule type" value="Genomic_DNA"/>
</dbReference>
<proteinExistence type="inferred from homology"/>
<evidence type="ECO:0000256" key="3">
    <source>
        <dbReference type="ARBA" id="ARBA00022471"/>
    </source>
</evidence>
<comment type="similarity">
    <text evidence="2 6">Belongs to the plant self-incompatibility (S1) protein family.</text>
</comment>
<dbReference type="PANTHER" id="PTHR31232">
    <property type="match status" value="1"/>
</dbReference>
<protein>
    <recommendedName>
        <fullName evidence="6">S-protein homolog</fullName>
    </recommendedName>
</protein>
<dbReference type="GO" id="GO:0060320">
    <property type="term" value="P:rejection of self pollen"/>
    <property type="evidence" value="ECO:0007669"/>
    <property type="project" value="UniProtKB-KW"/>
</dbReference>
<gene>
    <name evidence="7" type="ORF">LSALG_LOCUS14031</name>
</gene>
<name>A0AA36DW76_LACSI</name>
<comment type="subcellular location">
    <subcellularLocation>
        <location evidence="1 6">Secreted</location>
    </subcellularLocation>
</comment>
<evidence type="ECO:0000256" key="4">
    <source>
        <dbReference type="ARBA" id="ARBA00022525"/>
    </source>
</evidence>
<evidence type="ECO:0000313" key="7">
    <source>
        <dbReference type="EMBL" id="CAI9273911.1"/>
    </source>
</evidence>
<keyword evidence="5" id="KW-0732">Signal</keyword>
<keyword evidence="4 6" id="KW-0964">Secreted</keyword>
<keyword evidence="8" id="KW-1185">Reference proteome</keyword>
<evidence type="ECO:0000256" key="5">
    <source>
        <dbReference type="ARBA" id="ARBA00022729"/>
    </source>
</evidence>
<sequence length="136" mass="15939">MTNVSLVTSTTSTQEKVCAFSYWTIYIYNGINDSFTVHVQSADDDLGNRTLPFNGSTDWGFCMGITFKTRFYAHFYWNSKTAFFDVFDYTTSNHHCSERKIFKQQRCVWLVRDDGFYLSSQLSPFPIGWTKLHEWS</sequence>
<dbReference type="AlphaFoldDB" id="A0AA36DW76"/>
<dbReference type="InterPro" id="IPR010264">
    <property type="entry name" value="Self-incomp_S1"/>
</dbReference>
<dbReference type="GO" id="GO:0005576">
    <property type="term" value="C:extracellular region"/>
    <property type="evidence" value="ECO:0007669"/>
    <property type="project" value="UniProtKB-SubCell"/>
</dbReference>
<accession>A0AA36DW76</accession>
<keyword evidence="3 6" id="KW-0713">Self-incompatibility</keyword>
<dbReference type="PANTHER" id="PTHR31232:SF172">
    <property type="entry name" value="S-PROTEIN HOMOLOG"/>
    <property type="match status" value="1"/>
</dbReference>
<evidence type="ECO:0000256" key="2">
    <source>
        <dbReference type="ARBA" id="ARBA00005581"/>
    </source>
</evidence>
<organism evidence="7 8">
    <name type="scientific">Lactuca saligna</name>
    <name type="common">Willowleaf lettuce</name>
    <dbReference type="NCBI Taxonomy" id="75948"/>
    <lineage>
        <taxon>Eukaryota</taxon>
        <taxon>Viridiplantae</taxon>
        <taxon>Streptophyta</taxon>
        <taxon>Embryophyta</taxon>
        <taxon>Tracheophyta</taxon>
        <taxon>Spermatophyta</taxon>
        <taxon>Magnoliopsida</taxon>
        <taxon>eudicotyledons</taxon>
        <taxon>Gunneridae</taxon>
        <taxon>Pentapetalae</taxon>
        <taxon>asterids</taxon>
        <taxon>campanulids</taxon>
        <taxon>Asterales</taxon>
        <taxon>Asteraceae</taxon>
        <taxon>Cichorioideae</taxon>
        <taxon>Cichorieae</taxon>
        <taxon>Lactucinae</taxon>
        <taxon>Lactuca</taxon>
    </lineage>
</organism>